<feature type="region of interest" description="Disordered" evidence="1">
    <location>
        <begin position="610"/>
        <end position="635"/>
    </location>
</feature>
<proteinExistence type="predicted"/>
<gene>
    <name evidence="2" type="ORF">N0V91_008487</name>
</gene>
<evidence type="ECO:0000313" key="3">
    <source>
        <dbReference type="Proteomes" id="UP001140510"/>
    </source>
</evidence>
<name>A0A9W8Z7B7_9PLEO</name>
<evidence type="ECO:0000313" key="2">
    <source>
        <dbReference type="EMBL" id="KAJ4400745.1"/>
    </source>
</evidence>
<sequence>MRSRQVGLRGEVYRGTRDIPLIARNALNFSSDISSSRTKDFSKRRRARAISDHVRGVPDAVICSRSPFAKRQKVPVRFSHSAGKSLTELIVEESKVRVKASQSLIKSPSPAAQEEFSVILTEAEPVQSPFEVTVASSIELPEVYSTQWQLMYPAGGSTHPSYPWPSADPRLTFHAHYVSLKNGLPDVSSVPTLHLPPGWHHTSWSGLYPVVFDPFQQAFKITPVGPLPLTCEELHQGGLKDYVPGGRLHREHGMLPMMSSFSDGSDAEVYNFDGVDWALPWAQIGGVPDIEQSTTGPAAGERNTPAECVLPIIEIPCRYIEARDCPDRVFDLQDGWRWLLDLEGLPPRTFAPTPGRKWHGTGVTRTSRKYKQPVAALMASTMAGSEEDNAERYLGNQDCRIFCPFKSVATPAHIDITLLGDTEFTLIELLSYFPFHYQWRNAGERMIRAGLSAWEISNSISMSRCLPGASICSQGSVDHHVFRKFKFKDEETNEAMQSLANTTGYTAEGWTYDVREMTDYPLLALTHGLTELPSGVDVGPLTALIMWVRGQGRYQTMLSEVPGLLKEANIEALIDPGEGTDPDKEVLSRHVKAMRKDRSRVLKEIKALREKEEAEAEAGASEAAKEKGSKRRRLE</sequence>
<organism evidence="2 3">
    <name type="scientific">Didymella pomorum</name>
    <dbReference type="NCBI Taxonomy" id="749634"/>
    <lineage>
        <taxon>Eukaryota</taxon>
        <taxon>Fungi</taxon>
        <taxon>Dikarya</taxon>
        <taxon>Ascomycota</taxon>
        <taxon>Pezizomycotina</taxon>
        <taxon>Dothideomycetes</taxon>
        <taxon>Pleosporomycetidae</taxon>
        <taxon>Pleosporales</taxon>
        <taxon>Pleosporineae</taxon>
        <taxon>Didymellaceae</taxon>
        <taxon>Didymella</taxon>
    </lineage>
</organism>
<reference evidence="2" key="1">
    <citation type="submission" date="2022-10" db="EMBL/GenBank/DDBJ databases">
        <title>Tapping the CABI collections for fungal endophytes: first genome assemblies for Collariella, Neodidymelliopsis, Ascochyta clinopodiicola, Didymella pomorum, Didymosphaeria variabile, Neocosmospora piperis and Neocucurbitaria cava.</title>
        <authorList>
            <person name="Hill R."/>
        </authorList>
    </citation>
    <scope>NUCLEOTIDE SEQUENCE</scope>
    <source>
        <strain evidence="2">IMI 355091</strain>
    </source>
</reference>
<accession>A0A9W8Z7B7</accession>
<dbReference type="OrthoDB" id="3751150at2759"/>
<keyword evidence="3" id="KW-1185">Reference proteome</keyword>
<evidence type="ECO:0000256" key="1">
    <source>
        <dbReference type="SAM" id="MobiDB-lite"/>
    </source>
</evidence>
<comment type="caution">
    <text evidence="2">The sequence shown here is derived from an EMBL/GenBank/DDBJ whole genome shotgun (WGS) entry which is preliminary data.</text>
</comment>
<dbReference type="EMBL" id="JAPEVA010000084">
    <property type="protein sequence ID" value="KAJ4400745.1"/>
    <property type="molecule type" value="Genomic_DNA"/>
</dbReference>
<dbReference type="Proteomes" id="UP001140510">
    <property type="component" value="Unassembled WGS sequence"/>
</dbReference>
<protein>
    <submittedName>
        <fullName evidence="2">Uncharacterized protein</fullName>
    </submittedName>
</protein>
<dbReference type="AlphaFoldDB" id="A0A9W8Z7B7"/>